<name>A0A8T3C885_DENNO</name>
<keyword evidence="3" id="KW-1185">Reference proteome</keyword>
<evidence type="ECO:0000313" key="3">
    <source>
        <dbReference type="Proteomes" id="UP000829196"/>
    </source>
</evidence>
<evidence type="ECO:0000313" key="2">
    <source>
        <dbReference type="EMBL" id="KAI0528924.1"/>
    </source>
</evidence>
<protein>
    <submittedName>
        <fullName evidence="2">Uncharacterized protein</fullName>
    </submittedName>
</protein>
<keyword evidence="1" id="KW-0472">Membrane</keyword>
<organism evidence="2 3">
    <name type="scientific">Dendrobium nobile</name>
    <name type="common">Orchid</name>
    <dbReference type="NCBI Taxonomy" id="94219"/>
    <lineage>
        <taxon>Eukaryota</taxon>
        <taxon>Viridiplantae</taxon>
        <taxon>Streptophyta</taxon>
        <taxon>Embryophyta</taxon>
        <taxon>Tracheophyta</taxon>
        <taxon>Spermatophyta</taxon>
        <taxon>Magnoliopsida</taxon>
        <taxon>Liliopsida</taxon>
        <taxon>Asparagales</taxon>
        <taxon>Orchidaceae</taxon>
        <taxon>Epidendroideae</taxon>
        <taxon>Malaxideae</taxon>
        <taxon>Dendrobiinae</taxon>
        <taxon>Dendrobium</taxon>
    </lineage>
</organism>
<sequence>MSLSDVLYYYMRESYFSGIFIYLSACCSESSDLFIVFLNSQSVVLHFFF</sequence>
<keyword evidence="1" id="KW-1133">Transmembrane helix</keyword>
<evidence type="ECO:0000256" key="1">
    <source>
        <dbReference type="SAM" id="Phobius"/>
    </source>
</evidence>
<gene>
    <name evidence="2" type="ORF">KFK09_001468</name>
</gene>
<keyword evidence="1" id="KW-0812">Transmembrane</keyword>
<dbReference type="Proteomes" id="UP000829196">
    <property type="component" value="Unassembled WGS sequence"/>
</dbReference>
<accession>A0A8T3C885</accession>
<comment type="caution">
    <text evidence="2">The sequence shown here is derived from an EMBL/GenBank/DDBJ whole genome shotgun (WGS) entry which is preliminary data.</text>
</comment>
<feature type="transmembrane region" description="Helical" evidence="1">
    <location>
        <begin position="15"/>
        <end position="38"/>
    </location>
</feature>
<proteinExistence type="predicted"/>
<dbReference type="EMBL" id="JAGYWB010000002">
    <property type="protein sequence ID" value="KAI0528924.1"/>
    <property type="molecule type" value="Genomic_DNA"/>
</dbReference>
<reference evidence="2" key="1">
    <citation type="journal article" date="2022" name="Front. Genet.">
        <title>Chromosome-Scale Assembly of the Dendrobium nobile Genome Provides Insights Into the Molecular Mechanism of the Biosynthesis of the Medicinal Active Ingredient of Dendrobium.</title>
        <authorList>
            <person name="Xu Q."/>
            <person name="Niu S.-C."/>
            <person name="Li K.-L."/>
            <person name="Zheng P.-J."/>
            <person name="Zhang X.-J."/>
            <person name="Jia Y."/>
            <person name="Liu Y."/>
            <person name="Niu Y.-X."/>
            <person name="Yu L.-H."/>
            <person name="Chen D.-F."/>
            <person name="Zhang G.-Q."/>
        </authorList>
    </citation>
    <scope>NUCLEOTIDE SEQUENCE</scope>
    <source>
        <tissue evidence="2">Leaf</tissue>
    </source>
</reference>
<dbReference type="AlphaFoldDB" id="A0A8T3C885"/>